<dbReference type="Proteomes" id="UP000464318">
    <property type="component" value="Chromosome"/>
</dbReference>
<name>A0A6P1QT32_9FLAO</name>
<dbReference type="SUPFAM" id="SSF56529">
    <property type="entry name" value="FAH"/>
    <property type="match status" value="1"/>
</dbReference>
<dbReference type="GO" id="GO:0016853">
    <property type="term" value="F:isomerase activity"/>
    <property type="evidence" value="ECO:0007669"/>
    <property type="project" value="UniProtKB-KW"/>
</dbReference>
<feature type="domain" description="Fumarylacetoacetase-like C-terminal" evidence="1">
    <location>
        <begin position="2"/>
        <end position="193"/>
    </location>
</feature>
<dbReference type="InterPro" id="IPR011234">
    <property type="entry name" value="Fumarylacetoacetase-like_C"/>
</dbReference>
<keyword evidence="3" id="KW-1185">Reference proteome</keyword>
<dbReference type="PANTHER" id="PTHR11820">
    <property type="entry name" value="ACYLPYRUVASE"/>
    <property type="match status" value="1"/>
</dbReference>
<evidence type="ECO:0000259" key="1">
    <source>
        <dbReference type="Pfam" id="PF01557"/>
    </source>
</evidence>
<evidence type="ECO:0000313" key="3">
    <source>
        <dbReference type="Proteomes" id="UP000464318"/>
    </source>
</evidence>
<dbReference type="GO" id="GO:0018773">
    <property type="term" value="F:acetylpyruvate hydrolase activity"/>
    <property type="evidence" value="ECO:0007669"/>
    <property type="project" value="TreeGrafter"/>
</dbReference>
<dbReference type="PANTHER" id="PTHR11820:SF7">
    <property type="entry name" value="ACYLPYRUVASE FAHD1, MITOCHONDRIAL"/>
    <property type="match status" value="1"/>
</dbReference>
<dbReference type="InterPro" id="IPR036663">
    <property type="entry name" value="Fumarylacetoacetase_C_sf"/>
</dbReference>
<reference evidence="2 3" key="1">
    <citation type="submission" date="2018-04" db="EMBL/GenBank/DDBJ databases">
        <title>Characteristic and Complete Genome Sequencing of A Novel Member of Infective Endocarditis Causative Bacteria: Bergeyella cardium QL-PH.</title>
        <authorList>
            <person name="Pan H."/>
            <person name="Sun E."/>
            <person name="Zhang Y."/>
        </authorList>
    </citation>
    <scope>NUCLEOTIDE SEQUENCE [LARGE SCALE GENOMIC DNA]</scope>
    <source>
        <strain evidence="2 3">HPQL</strain>
    </source>
</reference>
<gene>
    <name evidence="2" type="ORF">DBX24_04870</name>
</gene>
<sequence length="201" mass="22705">MKIICIGRNYIAHINELGNAQESNPVVFIKPDTAVLKGSDFYIPEFSNAVDYEVELILKISKGGKYIQKENAHKHYEQIGIGIDFTARDLQNSLKERGLPWEIAKSFDGAAAIGNFFPKEQFNLTDLNFSLKKNNILVQQGNTRQMIFSFDEIISYISQYFTLRIGDIIFTGTPAGVGKVEENDALQGYIEDIKALDIRIF</sequence>
<protein>
    <submittedName>
        <fullName evidence="2">2-hydroxyhepta-2,4-diene-1,7-dioate isomerase</fullName>
    </submittedName>
</protein>
<dbReference type="EMBL" id="CP029149">
    <property type="protein sequence ID" value="QHN65272.1"/>
    <property type="molecule type" value="Genomic_DNA"/>
</dbReference>
<evidence type="ECO:0000313" key="2">
    <source>
        <dbReference type="EMBL" id="QHN65272.1"/>
    </source>
</evidence>
<dbReference type="RefSeq" id="WP_160224133.1">
    <property type="nucleotide sequence ID" value="NZ_CP029149.1"/>
</dbReference>
<dbReference type="AlphaFoldDB" id="A0A6P1QT32"/>
<dbReference type="Pfam" id="PF01557">
    <property type="entry name" value="FAA_hydrolase"/>
    <property type="match status" value="1"/>
</dbReference>
<keyword evidence="2" id="KW-0413">Isomerase</keyword>
<accession>A0A6P1QT32</accession>
<organism evidence="2 3">
    <name type="scientific">Bergeyella cardium</name>
    <dbReference type="NCBI Taxonomy" id="1585976"/>
    <lineage>
        <taxon>Bacteria</taxon>
        <taxon>Pseudomonadati</taxon>
        <taxon>Bacteroidota</taxon>
        <taxon>Flavobacteriia</taxon>
        <taxon>Flavobacteriales</taxon>
        <taxon>Weeksellaceae</taxon>
        <taxon>Bergeyella</taxon>
    </lineage>
</organism>
<dbReference type="KEGG" id="bcad:DBX24_04870"/>
<dbReference type="Gene3D" id="3.90.850.10">
    <property type="entry name" value="Fumarylacetoacetase-like, C-terminal domain"/>
    <property type="match status" value="1"/>
</dbReference>
<dbReference type="OrthoDB" id="9805307at2"/>
<proteinExistence type="predicted"/>